<keyword evidence="1" id="KW-0472">Membrane</keyword>
<dbReference type="GO" id="GO:0005886">
    <property type="term" value="C:plasma membrane"/>
    <property type="evidence" value="ECO:0007669"/>
    <property type="project" value="UniProtKB-SubCell"/>
</dbReference>
<evidence type="ECO:0000256" key="1">
    <source>
        <dbReference type="SAM" id="Phobius"/>
    </source>
</evidence>
<feature type="transmembrane region" description="Helical" evidence="1">
    <location>
        <begin position="25"/>
        <end position="47"/>
    </location>
</feature>
<dbReference type="GO" id="GO:0140359">
    <property type="term" value="F:ABC-type transporter activity"/>
    <property type="evidence" value="ECO:0007669"/>
    <property type="project" value="InterPro"/>
</dbReference>
<accession>A0AAV3T0C1</accession>
<feature type="transmembrane region" description="Helical" evidence="1">
    <location>
        <begin position="101"/>
        <end position="128"/>
    </location>
</feature>
<name>A0AAV3T0C1_9EURY</name>
<evidence type="ECO:0000313" key="3">
    <source>
        <dbReference type="Proteomes" id="UP001500194"/>
    </source>
</evidence>
<dbReference type="AlphaFoldDB" id="A0AAV3T0C1"/>
<dbReference type="Pfam" id="PF12679">
    <property type="entry name" value="ABC2_membrane_2"/>
    <property type="match status" value="1"/>
</dbReference>
<dbReference type="EMBL" id="BAAADU010000002">
    <property type="protein sequence ID" value="GAA0649982.1"/>
    <property type="molecule type" value="Genomic_DNA"/>
</dbReference>
<evidence type="ECO:0008006" key="4">
    <source>
        <dbReference type="Google" id="ProtNLM"/>
    </source>
</evidence>
<comment type="caution">
    <text evidence="2">The sequence shown here is derived from an EMBL/GenBank/DDBJ whole genome shotgun (WGS) entry which is preliminary data.</text>
</comment>
<dbReference type="GeneID" id="68571774"/>
<organism evidence="2 3">
    <name type="scientific">Salarchaeum japonicum</name>
    <dbReference type="NCBI Taxonomy" id="555573"/>
    <lineage>
        <taxon>Archaea</taxon>
        <taxon>Methanobacteriati</taxon>
        <taxon>Methanobacteriota</taxon>
        <taxon>Stenosarchaea group</taxon>
        <taxon>Halobacteria</taxon>
        <taxon>Halobacteriales</taxon>
        <taxon>Halobacteriaceae</taxon>
    </lineage>
</organism>
<reference evidence="2 3" key="1">
    <citation type="journal article" date="2019" name="Int. J. Syst. Evol. Microbiol.">
        <title>The Global Catalogue of Microorganisms (GCM) 10K type strain sequencing project: providing services to taxonomists for standard genome sequencing and annotation.</title>
        <authorList>
            <consortium name="The Broad Institute Genomics Platform"/>
            <consortium name="The Broad Institute Genome Sequencing Center for Infectious Disease"/>
            <person name="Wu L."/>
            <person name="Ma J."/>
        </authorList>
    </citation>
    <scope>NUCLEOTIDE SEQUENCE [LARGE SCALE GENOMIC DNA]</scope>
    <source>
        <strain evidence="2 3">JCM 16327</strain>
    </source>
</reference>
<proteinExistence type="predicted"/>
<keyword evidence="1" id="KW-1133">Transmembrane helix</keyword>
<feature type="transmembrane region" description="Helical" evidence="1">
    <location>
        <begin position="59"/>
        <end position="80"/>
    </location>
</feature>
<dbReference type="Proteomes" id="UP001500194">
    <property type="component" value="Unassembled WGS sequence"/>
</dbReference>
<evidence type="ECO:0000313" key="2">
    <source>
        <dbReference type="EMBL" id="GAA0649982.1"/>
    </source>
</evidence>
<feature type="transmembrane region" description="Helical" evidence="1">
    <location>
        <begin position="173"/>
        <end position="189"/>
    </location>
</feature>
<feature type="transmembrane region" description="Helical" evidence="1">
    <location>
        <begin position="238"/>
        <end position="258"/>
    </location>
</feature>
<keyword evidence="1" id="KW-0812">Transmembrane</keyword>
<gene>
    <name evidence="2" type="ORF">GCM10009019_10980</name>
</gene>
<protein>
    <recommendedName>
        <fullName evidence="4">ABC transporter permease</fullName>
    </recommendedName>
</protein>
<keyword evidence="3" id="KW-1185">Reference proteome</keyword>
<sequence>MPSRTPGWLVVARQDVRVARADGSLAWSTAGAALFAVLVAGGIDFLTESAWSAPNTMRLFGPVLLLVVPISVASNCYDAVNGPLQSGRLRIPLSLPVSRHELVAGTALARFVTTAIPVAVLLAVGAAFAVTRAHPIDGLVAAAGILLAGLALTAAFVGVAVGWSAATRTPTRALLGCIGVGGLLLYWWFPVDAARYVLNGFAWPGTLRPDWLSWYPALNPTTAYMDVLRAAGVPVEGAGNLAVALAVLLAWAVVPLALGSARFATVDL</sequence>
<dbReference type="RefSeq" id="WP_227261199.1">
    <property type="nucleotide sequence ID" value="NZ_BAAADU010000002.1"/>
</dbReference>
<feature type="transmembrane region" description="Helical" evidence="1">
    <location>
        <begin position="140"/>
        <end position="161"/>
    </location>
</feature>